<reference evidence="1 2" key="1">
    <citation type="journal article" date="2024" name="Plant Biotechnol. J.">
        <title>Genome and CRISPR/Cas9 system of a widespread forest tree (Populus alba) in the world.</title>
        <authorList>
            <person name="Liu Y.J."/>
            <person name="Jiang P.F."/>
            <person name="Han X.M."/>
            <person name="Li X.Y."/>
            <person name="Wang H.M."/>
            <person name="Wang Y.J."/>
            <person name="Wang X.X."/>
            <person name="Zeng Q.Y."/>
        </authorList>
    </citation>
    <scope>NUCLEOTIDE SEQUENCE [LARGE SCALE GENOMIC DNA]</scope>
    <source>
        <strain evidence="2">cv. PAL-ZL1</strain>
    </source>
</reference>
<keyword evidence="2" id="KW-1185">Reference proteome</keyword>
<dbReference type="EMBL" id="RCHU02000001">
    <property type="protein sequence ID" value="KAL3612460.1"/>
    <property type="molecule type" value="Genomic_DNA"/>
</dbReference>
<name>A0ACC4D5L5_POPAL</name>
<organism evidence="1 2">
    <name type="scientific">Populus alba</name>
    <name type="common">White poplar</name>
    <dbReference type="NCBI Taxonomy" id="43335"/>
    <lineage>
        <taxon>Eukaryota</taxon>
        <taxon>Viridiplantae</taxon>
        <taxon>Streptophyta</taxon>
        <taxon>Embryophyta</taxon>
        <taxon>Tracheophyta</taxon>
        <taxon>Spermatophyta</taxon>
        <taxon>Magnoliopsida</taxon>
        <taxon>eudicotyledons</taxon>
        <taxon>Gunneridae</taxon>
        <taxon>Pentapetalae</taxon>
        <taxon>rosids</taxon>
        <taxon>fabids</taxon>
        <taxon>Malpighiales</taxon>
        <taxon>Salicaceae</taxon>
        <taxon>Saliceae</taxon>
        <taxon>Populus</taxon>
    </lineage>
</organism>
<comment type="caution">
    <text evidence="1">The sequence shown here is derived from an EMBL/GenBank/DDBJ whole genome shotgun (WGS) entry which is preliminary data.</text>
</comment>
<dbReference type="Proteomes" id="UP000309997">
    <property type="component" value="Unassembled WGS sequence"/>
</dbReference>
<accession>A0ACC4D5L5</accession>
<protein>
    <submittedName>
        <fullName evidence="1">Uncharacterized protein</fullName>
    </submittedName>
</protein>
<proteinExistence type="predicted"/>
<evidence type="ECO:0000313" key="1">
    <source>
        <dbReference type="EMBL" id="KAL3612460.1"/>
    </source>
</evidence>
<gene>
    <name evidence="1" type="ORF">D5086_003480</name>
</gene>
<evidence type="ECO:0000313" key="2">
    <source>
        <dbReference type="Proteomes" id="UP000309997"/>
    </source>
</evidence>
<sequence>MRASGVSNSPQQRFIKNANSEEKDTSKAVAFVCATLPCAVQEYECALLIKHRCLPACRIFIFLQECFFSHFNELSSLRLATLTGCW</sequence>